<dbReference type="OrthoDB" id="9800516at2"/>
<dbReference type="SUPFAM" id="SSF52317">
    <property type="entry name" value="Class I glutamine amidotransferase-like"/>
    <property type="match status" value="1"/>
</dbReference>
<dbReference type="GO" id="GO:0005737">
    <property type="term" value="C:cytoplasm"/>
    <property type="evidence" value="ECO:0007669"/>
    <property type="project" value="TreeGrafter"/>
</dbReference>
<dbReference type="KEGG" id="piv:NCTC13079_00062"/>
<gene>
    <name evidence="2" type="primary">yhbO</name>
    <name evidence="2" type="ORF">NCTC13079_00062</name>
</gene>
<reference evidence="2 3" key="1">
    <citation type="submission" date="2018-12" db="EMBL/GenBank/DDBJ databases">
        <authorList>
            <consortium name="Pathogen Informatics"/>
        </authorList>
    </citation>
    <scope>NUCLEOTIDE SEQUENCE [LARGE SCALE GENOMIC DNA]</scope>
    <source>
        <strain evidence="2 3">NCTC13079</strain>
    </source>
</reference>
<proteinExistence type="predicted"/>
<accession>A0A448UZN2</accession>
<dbReference type="InterPro" id="IPR050325">
    <property type="entry name" value="Prot/Nucl_acid_deglycase"/>
</dbReference>
<dbReference type="Proteomes" id="UP000269544">
    <property type="component" value="Chromosome"/>
</dbReference>
<evidence type="ECO:0000313" key="2">
    <source>
        <dbReference type="EMBL" id="VEJ34259.1"/>
    </source>
</evidence>
<dbReference type="AlphaFoldDB" id="A0A448UZN2"/>
<protein>
    <submittedName>
        <fullName evidence="2">Oxidative-stress-resistance chaperone</fullName>
    </submittedName>
</protein>
<organism evidence="2 3">
    <name type="scientific">Aedoeadaptatus ivorii</name>
    <dbReference type="NCBI Taxonomy" id="54006"/>
    <lineage>
        <taxon>Bacteria</taxon>
        <taxon>Bacillati</taxon>
        <taxon>Bacillota</taxon>
        <taxon>Tissierellia</taxon>
        <taxon>Tissierellales</taxon>
        <taxon>Peptoniphilaceae</taxon>
        <taxon>Aedoeadaptatus</taxon>
    </lineage>
</organism>
<dbReference type="RefSeq" id="WP_126464549.1">
    <property type="nucleotide sequence ID" value="NZ_JAUSWF010000005.1"/>
</dbReference>
<feature type="domain" description="DJ-1/PfpI" evidence="1">
    <location>
        <begin position="3"/>
        <end position="163"/>
    </location>
</feature>
<name>A0A448UZN2_9FIRM</name>
<keyword evidence="3" id="KW-1185">Reference proteome</keyword>
<dbReference type="Gene3D" id="3.40.50.880">
    <property type="match status" value="1"/>
</dbReference>
<sequence>MSKVAVIVGEEFEEAEVVVVSDYLVRAGIEVQLLAVGESMKIEGAHGLRIQCDKLLWEAKPKKFDAVYLPGGPGVEALKEDEDVEKFVKKAKDHDALIAALCAAPALLDRYGMVEDEGFVIYPGMEKDLSKKPKAAAEIVVEGDIITGPGPAFAQEMAFAIIRALDEKKVEDVKKDTLYDKVVAYRKEAE</sequence>
<dbReference type="EMBL" id="LR134523">
    <property type="protein sequence ID" value="VEJ34259.1"/>
    <property type="molecule type" value="Genomic_DNA"/>
</dbReference>
<evidence type="ECO:0000259" key="1">
    <source>
        <dbReference type="Pfam" id="PF01965"/>
    </source>
</evidence>
<dbReference type="InterPro" id="IPR029062">
    <property type="entry name" value="Class_I_gatase-like"/>
</dbReference>
<dbReference type="PANTHER" id="PTHR48094">
    <property type="entry name" value="PROTEIN/NUCLEIC ACID DEGLYCASE DJ-1-RELATED"/>
    <property type="match status" value="1"/>
</dbReference>
<dbReference type="PANTHER" id="PTHR48094:SF12">
    <property type="entry name" value="PARKINSON DISEASE PROTEIN 7 HOMOLOG"/>
    <property type="match status" value="1"/>
</dbReference>
<dbReference type="InterPro" id="IPR002818">
    <property type="entry name" value="DJ-1/PfpI"/>
</dbReference>
<dbReference type="Pfam" id="PF01965">
    <property type="entry name" value="DJ-1_PfpI"/>
    <property type="match status" value="1"/>
</dbReference>
<evidence type="ECO:0000313" key="3">
    <source>
        <dbReference type="Proteomes" id="UP000269544"/>
    </source>
</evidence>